<dbReference type="Pfam" id="PF05175">
    <property type="entry name" value="MTS"/>
    <property type="match status" value="1"/>
</dbReference>
<dbReference type="GO" id="GO:0032259">
    <property type="term" value="P:methylation"/>
    <property type="evidence" value="ECO:0007669"/>
    <property type="project" value="UniProtKB-KW"/>
</dbReference>
<sequence length="252" mass="26761">MPKGEPIPTTTDQFLGGKLTLRQPHTGYRAGSDPVFLAAAVAAQAGDSVLDLGSGVGTAGLCLLARLSDVTVTGLELQPHLAALAGENAVANGLEQRYRVIEGCLTSRPAALRGAGFDHVITNPPWYEPGTIRPPQADSKAIGHLEGTADLAVWLKAAVKYLKPKGRLWLIHRADHLGRILAGLEKLPVGEIRILPLWPKRNRAAIRVLVAARKDSKALMEILPGLLVHDDDNAYTAAAEAVLRDGQPLSVA</sequence>
<dbReference type="InterPro" id="IPR050210">
    <property type="entry name" value="tRNA_Adenine-N(6)_MTase"/>
</dbReference>
<evidence type="ECO:0000313" key="5">
    <source>
        <dbReference type="Proteomes" id="UP000680714"/>
    </source>
</evidence>
<comment type="caution">
    <text evidence="4">The sequence shown here is derived from an EMBL/GenBank/DDBJ whole genome shotgun (WGS) entry which is preliminary data.</text>
</comment>
<dbReference type="InterPro" id="IPR002052">
    <property type="entry name" value="DNA_methylase_N6_adenine_CS"/>
</dbReference>
<reference evidence="4 5" key="1">
    <citation type="submission" date="2021-04" db="EMBL/GenBank/DDBJ databases">
        <title>Magnetospirillum sulfuroxidans sp. nov., a facultative chemolithoautotrophic sulfur-oxidizing alphaproteobacterium isolated from freshwater sediment and proposals for Paramagetospirillum gen. nov., and Magnetospirillaceae fam. nov.</title>
        <authorList>
            <person name="Koziaeva V."/>
            <person name="Geelhoed J.S."/>
            <person name="Sorokin D.Y."/>
            <person name="Grouzdev D.S."/>
        </authorList>
    </citation>
    <scope>NUCLEOTIDE SEQUENCE [LARGE SCALE GENOMIC DNA]</scope>
    <source>
        <strain evidence="4 5">J10</strain>
    </source>
</reference>
<dbReference type="Proteomes" id="UP000680714">
    <property type="component" value="Unassembled WGS sequence"/>
</dbReference>
<evidence type="ECO:0000256" key="1">
    <source>
        <dbReference type="ARBA" id="ARBA00022603"/>
    </source>
</evidence>
<evidence type="ECO:0000313" key="4">
    <source>
        <dbReference type="EMBL" id="MBR9971701.1"/>
    </source>
</evidence>
<dbReference type="Gene3D" id="3.40.50.150">
    <property type="entry name" value="Vaccinia Virus protein VP39"/>
    <property type="match status" value="1"/>
</dbReference>
<keyword evidence="1 4" id="KW-0489">Methyltransferase</keyword>
<keyword evidence="5" id="KW-1185">Reference proteome</keyword>
<name>A0ABS5IBP7_9PROT</name>
<dbReference type="EMBL" id="JAGTUF010000005">
    <property type="protein sequence ID" value="MBR9971701.1"/>
    <property type="molecule type" value="Genomic_DNA"/>
</dbReference>
<evidence type="ECO:0000259" key="3">
    <source>
        <dbReference type="Pfam" id="PF05175"/>
    </source>
</evidence>
<protein>
    <submittedName>
        <fullName evidence="4">Methyltransferase</fullName>
    </submittedName>
</protein>
<dbReference type="CDD" id="cd02440">
    <property type="entry name" value="AdoMet_MTases"/>
    <property type="match status" value="1"/>
</dbReference>
<keyword evidence="2" id="KW-0949">S-adenosyl-L-methionine</keyword>
<dbReference type="PANTHER" id="PTHR47739:SF1">
    <property type="entry name" value="TRNA1(VAL) (ADENINE(37)-N6)-METHYLTRANSFERASE"/>
    <property type="match status" value="1"/>
</dbReference>
<accession>A0ABS5IBP7</accession>
<gene>
    <name evidence="4" type="ORF">KEC16_08235</name>
</gene>
<dbReference type="InterPro" id="IPR007848">
    <property type="entry name" value="Small_mtfrase_dom"/>
</dbReference>
<dbReference type="PANTHER" id="PTHR47739">
    <property type="entry name" value="TRNA1(VAL) (ADENINE(37)-N6)-METHYLTRANSFERASE"/>
    <property type="match status" value="1"/>
</dbReference>
<keyword evidence="1 4" id="KW-0808">Transferase</keyword>
<dbReference type="SUPFAM" id="SSF53335">
    <property type="entry name" value="S-adenosyl-L-methionine-dependent methyltransferases"/>
    <property type="match status" value="1"/>
</dbReference>
<dbReference type="GO" id="GO:0008168">
    <property type="term" value="F:methyltransferase activity"/>
    <property type="evidence" value="ECO:0007669"/>
    <property type="project" value="UniProtKB-KW"/>
</dbReference>
<feature type="domain" description="Methyltransferase small" evidence="3">
    <location>
        <begin position="36"/>
        <end position="173"/>
    </location>
</feature>
<proteinExistence type="predicted"/>
<evidence type="ECO:0000256" key="2">
    <source>
        <dbReference type="ARBA" id="ARBA00022691"/>
    </source>
</evidence>
<dbReference type="InterPro" id="IPR029063">
    <property type="entry name" value="SAM-dependent_MTases_sf"/>
</dbReference>
<organism evidence="4 5">
    <name type="scientific">Magnetospirillum sulfuroxidans</name>
    <dbReference type="NCBI Taxonomy" id="611300"/>
    <lineage>
        <taxon>Bacteria</taxon>
        <taxon>Pseudomonadati</taxon>
        <taxon>Pseudomonadota</taxon>
        <taxon>Alphaproteobacteria</taxon>
        <taxon>Rhodospirillales</taxon>
        <taxon>Rhodospirillaceae</taxon>
        <taxon>Magnetospirillum</taxon>
    </lineage>
</organism>
<dbReference type="PROSITE" id="PS00092">
    <property type="entry name" value="N6_MTASE"/>
    <property type="match status" value="1"/>
</dbReference>